<gene>
    <name evidence="4" type="ORF">AKL17_3955</name>
</gene>
<dbReference type="InterPro" id="IPR025827">
    <property type="entry name" value="Zn_ribbon_recom_dom"/>
</dbReference>
<evidence type="ECO:0000259" key="3">
    <source>
        <dbReference type="Pfam" id="PF13408"/>
    </source>
</evidence>
<feature type="domain" description="Recombinase zinc beta ribbon" evidence="3">
    <location>
        <begin position="52"/>
        <end position="106"/>
    </location>
</feature>
<name>A0A159Z715_9RHOB</name>
<dbReference type="InterPro" id="IPR050639">
    <property type="entry name" value="SSR_resolvase"/>
</dbReference>
<dbReference type="Pfam" id="PF13408">
    <property type="entry name" value="Zn_ribbon_recom"/>
    <property type="match status" value="1"/>
</dbReference>
<dbReference type="EMBL" id="CP012661">
    <property type="protein sequence ID" value="AMY71177.1"/>
    <property type="molecule type" value="Genomic_DNA"/>
</dbReference>
<dbReference type="Proteomes" id="UP000076128">
    <property type="component" value="Chromosome"/>
</dbReference>
<keyword evidence="1" id="KW-0238">DNA-binding</keyword>
<evidence type="ECO:0000313" key="4">
    <source>
        <dbReference type="EMBL" id="AMY71177.1"/>
    </source>
</evidence>
<accession>A0A159Z715</accession>
<dbReference type="PANTHER" id="PTHR30461:SF2">
    <property type="entry name" value="SERINE RECOMBINASE PINE-RELATED"/>
    <property type="match status" value="1"/>
</dbReference>
<evidence type="ECO:0000256" key="2">
    <source>
        <dbReference type="ARBA" id="ARBA00023172"/>
    </source>
</evidence>
<dbReference type="KEGG" id="daa:AKL17_3955"/>
<organism evidence="4 5">
    <name type="scientific">Frigidibacter mobilis</name>
    <dbReference type="NCBI Taxonomy" id="1335048"/>
    <lineage>
        <taxon>Bacteria</taxon>
        <taxon>Pseudomonadati</taxon>
        <taxon>Pseudomonadota</taxon>
        <taxon>Alphaproteobacteria</taxon>
        <taxon>Rhodobacterales</taxon>
        <taxon>Paracoccaceae</taxon>
        <taxon>Frigidibacter</taxon>
    </lineage>
</organism>
<dbReference type="PANTHER" id="PTHR30461">
    <property type="entry name" value="DNA-INVERTASE FROM LAMBDOID PROPHAGE"/>
    <property type="match status" value="1"/>
</dbReference>
<proteinExistence type="predicted"/>
<dbReference type="AlphaFoldDB" id="A0A159Z715"/>
<reference evidence="4 5" key="1">
    <citation type="submission" date="2015-09" db="EMBL/GenBank/DDBJ databases">
        <title>Complete genome sequence of Defluviimonas alba cai42t isolated from an oilfield in Xinjiang.</title>
        <authorList>
            <person name="Geng S."/>
            <person name="Pan X."/>
            <person name="Wu X."/>
        </authorList>
    </citation>
    <scope>NUCLEOTIDE SEQUENCE [LARGE SCALE GENOMIC DNA]</scope>
    <source>
        <strain evidence="5">cai42</strain>
    </source>
</reference>
<sequence>MLNDESDWVITEIPELRIVEDELWHAVRQRQGALKSRDTGVPVWDRRRPKFLFSGLMVCGCCGGGFSKVSQDSFGCSASRKKGLAICSNRQVISKAHLEGAVLTALEHHLMDPDAVAAFCEAYTAERNRLRASATAGRAGVEKELAQVSRDHSKLVDAIVAGVPAEQVKDRMITLDARRTELQRQLDRIPAEDPVRYHPSMARTYRNRVGALIRGLGDAEGMEAAKEAVRSLVDRIVLTPAPDGGPLTIDLQGAIAALLCLATGRPLSEVARTAKAKKASGGSHETFDNIEELVLVAGGRNSRSLRSGSNNAKTSAAGPAEVSQLSLVAGARNQRYLRLVERQIPKLAA</sequence>
<keyword evidence="5" id="KW-1185">Reference proteome</keyword>
<protein>
    <submittedName>
        <fullName evidence="4">Putative DNA recombinase</fullName>
    </submittedName>
</protein>
<evidence type="ECO:0000313" key="5">
    <source>
        <dbReference type="Proteomes" id="UP000076128"/>
    </source>
</evidence>
<dbReference type="GO" id="GO:0003677">
    <property type="term" value="F:DNA binding"/>
    <property type="evidence" value="ECO:0007669"/>
    <property type="project" value="UniProtKB-KW"/>
</dbReference>
<evidence type="ECO:0000256" key="1">
    <source>
        <dbReference type="ARBA" id="ARBA00023125"/>
    </source>
</evidence>
<keyword evidence="2" id="KW-0233">DNA recombination</keyword>
<dbReference type="GO" id="GO:0000150">
    <property type="term" value="F:DNA strand exchange activity"/>
    <property type="evidence" value="ECO:0007669"/>
    <property type="project" value="TreeGrafter"/>
</dbReference>